<accession>A0A0A8UUL1</accession>
<comment type="subcellular location">
    <subcellularLocation>
        <location evidence="2">Cell membrane</location>
        <topology evidence="2">Multi-pass membrane protein</topology>
    </subcellularLocation>
</comment>
<dbReference type="KEGG" id="lha:LHA_2163"/>
<organism evidence="11 12">
    <name type="scientific">Legionella hackeliae</name>
    <dbReference type="NCBI Taxonomy" id="449"/>
    <lineage>
        <taxon>Bacteria</taxon>
        <taxon>Pseudomonadati</taxon>
        <taxon>Pseudomonadota</taxon>
        <taxon>Gammaproteobacteria</taxon>
        <taxon>Legionellales</taxon>
        <taxon>Legionellaceae</taxon>
        <taxon>Legionella</taxon>
    </lineage>
</organism>
<reference evidence="12" key="1">
    <citation type="submission" date="2014-09" db="EMBL/GenBank/DDBJ databases">
        <authorList>
            <person name="Gomez-Valero L."/>
        </authorList>
    </citation>
    <scope>NUCLEOTIDE SEQUENCE [LARGE SCALE GENOMIC DNA]</scope>
    <source>
        <strain evidence="12">ATCC35250</strain>
    </source>
</reference>
<feature type="transmembrane region" description="Helical" evidence="10">
    <location>
        <begin position="49"/>
        <end position="66"/>
    </location>
</feature>
<evidence type="ECO:0000256" key="1">
    <source>
        <dbReference type="ARBA" id="ARBA00002672"/>
    </source>
</evidence>
<dbReference type="GO" id="GO:0034257">
    <property type="term" value="F:nicotinamide riboside transmembrane transporter activity"/>
    <property type="evidence" value="ECO:0007669"/>
    <property type="project" value="InterPro"/>
</dbReference>
<dbReference type="Proteomes" id="UP000032803">
    <property type="component" value="Chromosome I"/>
</dbReference>
<dbReference type="HOGENOM" id="CLU_076589_2_0_6"/>
<feature type="transmembrane region" description="Helical" evidence="10">
    <location>
        <begin position="156"/>
        <end position="177"/>
    </location>
</feature>
<dbReference type="NCBIfam" id="TIGR01528">
    <property type="entry name" value="NMN_trans_PnuC"/>
    <property type="match status" value="1"/>
</dbReference>
<gene>
    <name evidence="11" type="ORF">LHA_2163</name>
</gene>
<evidence type="ECO:0000256" key="9">
    <source>
        <dbReference type="ARBA" id="ARBA00023136"/>
    </source>
</evidence>
<keyword evidence="12" id="KW-1185">Reference proteome</keyword>
<evidence type="ECO:0000256" key="6">
    <source>
        <dbReference type="ARBA" id="ARBA00022475"/>
    </source>
</evidence>
<dbReference type="Pfam" id="PF04973">
    <property type="entry name" value="NMN_transporter"/>
    <property type="match status" value="1"/>
</dbReference>
<evidence type="ECO:0000256" key="3">
    <source>
        <dbReference type="ARBA" id="ARBA00006669"/>
    </source>
</evidence>
<dbReference type="PANTHER" id="PTHR36122">
    <property type="entry name" value="NICOTINAMIDE RIBOSIDE TRANSPORTER PNUC"/>
    <property type="match status" value="1"/>
</dbReference>
<keyword evidence="6" id="KW-1003">Cell membrane</keyword>
<keyword evidence="9 10" id="KW-0472">Membrane</keyword>
<feature type="transmembrane region" description="Helical" evidence="10">
    <location>
        <begin position="86"/>
        <end position="106"/>
    </location>
</feature>
<dbReference type="InterPro" id="IPR006419">
    <property type="entry name" value="NMN_transpt_PnuC"/>
</dbReference>
<evidence type="ECO:0000256" key="5">
    <source>
        <dbReference type="ARBA" id="ARBA00022448"/>
    </source>
</evidence>
<dbReference type="STRING" id="449.LHA_2163"/>
<proteinExistence type="inferred from homology"/>
<evidence type="ECO:0000256" key="10">
    <source>
        <dbReference type="SAM" id="Phobius"/>
    </source>
</evidence>
<keyword evidence="5" id="KW-0813">Transport</keyword>
<dbReference type="AlphaFoldDB" id="A0A0A8UUL1"/>
<evidence type="ECO:0000256" key="8">
    <source>
        <dbReference type="ARBA" id="ARBA00022989"/>
    </source>
</evidence>
<evidence type="ECO:0000256" key="7">
    <source>
        <dbReference type="ARBA" id="ARBA00022692"/>
    </source>
</evidence>
<dbReference type="OrthoDB" id="9791248at2"/>
<comment type="function">
    <text evidence="1">Required for nicotinamide riboside transport across the inner membrane.</text>
</comment>
<protein>
    <recommendedName>
        <fullName evidence="4">Nicotinamide riboside transporter PnuC</fullName>
    </recommendedName>
</protein>
<sequence length="196" mass="22724">MFLDVAGTIASLLATYYFIQLNNKAWPASLLATLINGSLYWQKGIYADMLLESFYFVSTCYGWYLWQSPTSNATKVINRLSIKQWLILSGITFSLFVLIVELLNNFTHSDITVLDGLTTSLSLTAQWLMCYKIRATWILWFVTDAIYSYMYFHKQLPFHCLLMLLYIVMSIIGYRAWAKQQKNLPPGLNRTLNPMH</sequence>
<dbReference type="PANTHER" id="PTHR36122:SF2">
    <property type="entry name" value="NICOTINAMIDE RIBOSIDE TRANSPORTER PNUC"/>
    <property type="match status" value="1"/>
</dbReference>
<keyword evidence="7 10" id="KW-0812">Transmembrane</keyword>
<dbReference type="GO" id="GO:0005886">
    <property type="term" value="C:plasma membrane"/>
    <property type="evidence" value="ECO:0007669"/>
    <property type="project" value="UniProtKB-SubCell"/>
</dbReference>
<dbReference type="RefSeq" id="WP_045106428.1">
    <property type="nucleotide sequence ID" value="NZ_LN681225.1"/>
</dbReference>
<evidence type="ECO:0000256" key="2">
    <source>
        <dbReference type="ARBA" id="ARBA00004651"/>
    </source>
</evidence>
<comment type="similarity">
    <text evidence="3">Belongs to the nicotinamide ribonucleoside (NR) uptake permease (TC 4.B.1) family.</text>
</comment>
<name>A0A0A8UUL1_LEGHA</name>
<dbReference type="EMBL" id="LN681225">
    <property type="protein sequence ID" value="CEK11186.1"/>
    <property type="molecule type" value="Genomic_DNA"/>
</dbReference>
<evidence type="ECO:0000256" key="4">
    <source>
        <dbReference type="ARBA" id="ARBA00017522"/>
    </source>
</evidence>
<evidence type="ECO:0000313" key="12">
    <source>
        <dbReference type="Proteomes" id="UP000032803"/>
    </source>
</evidence>
<dbReference type="PATRIC" id="fig|449.7.peg.295"/>
<evidence type="ECO:0000313" key="11">
    <source>
        <dbReference type="EMBL" id="CEK11186.1"/>
    </source>
</evidence>
<keyword evidence="8 10" id="KW-1133">Transmembrane helix</keyword>
<feature type="transmembrane region" description="Helical" evidence="10">
    <location>
        <begin position="127"/>
        <end position="150"/>
    </location>
</feature>